<organism evidence="2 3">
    <name type="scientific">Pseudomonas paraeruginosa</name>
    <dbReference type="NCBI Taxonomy" id="2994495"/>
    <lineage>
        <taxon>Bacteria</taxon>
        <taxon>Pseudomonadati</taxon>
        <taxon>Pseudomonadota</taxon>
        <taxon>Gammaproteobacteria</taxon>
        <taxon>Pseudomonadales</taxon>
        <taxon>Pseudomonadaceae</taxon>
        <taxon>Pseudomonas</taxon>
    </lineage>
</organism>
<evidence type="ECO:0000313" key="3">
    <source>
        <dbReference type="Proteomes" id="UP000238390"/>
    </source>
</evidence>
<feature type="region of interest" description="Disordered" evidence="1">
    <location>
        <begin position="1"/>
        <end position="46"/>
    </location>
</feature>
<proteinExistence type="predicted"/>
<name>A0A2R3IWZ3_9PSED</name>
<dbReference type="Proteomes" id="UP000238390">
    <property type="component" value="Chromosome"/>
</dbReference>
<protein>
    <submittedName>
        <fullName evidence="2">Uncharacterized protein</fullName>
    </submittedName>
</protein>
<dbReference type="AlphaFoldDB" id="A0A2R3IWZ3"/>
<sequence length="46" mass="5034">MAVSSILTSREGQQEEGNQKKDAAESRLSADSRNRRCEGAAIGRLR</sequence>
<feature type="compositionally biased region" description="Polar residues" evidence="1">
    <location>
        <begin position="1"/>
        <end position="11"/>
    </location>
</feature>
<evidence type="ECO:0000313" key="2">
    <source>
        <dbReference type="EMBL" id="AVK06439.1"/>
    </source>
</evidence>
<keyword evidence="3" id="KW-1185">Reference proteome</keyword>
<feature type="compositionally biased region" description="Basic and acidic residues" evidence="1">
    <location>
        <begin position="17"/>
        <end position="38"/>
    </location>
</feature>
<gene>
    <name evidence="2" type="ORF">CSB93_3905</name>
</gene>
<dbReference type="EMBL" id="CP027169">
    <property type="protein sequence ID" value="AVK06439.1"/>
    <property type="molecule type" value="Genomic_DNA"/>
</dbReference>
<reference evidence="2 3" key="1">
    <citation type="submission" date="2018-02" db="EMBL/GenBank/DDBJ databases">
        <title>FDA/CDC Antimicrobial Resistant Isolate Bank Genome Sequencing.</title>
        <authorList>
            <person name="Benahmed F.H."/>
            <person name="Lutgring J.D."/>
            <person name="Yoo B."/>
            <person name="Machado M."/>
            <person name="Brown A."/>
            <person name="McAllister G."/>
            <person name="Perry A."/>
            <person name="Halpin A.L."/>
            <person name="Vavikolanu K."/>
            <person name="Ott S."/>
            <person name="Zhao X."/>
            <person name="Tallon L.J."/>
            <person name="Sadzewicz L."/>
            <person name="Aluvathingal J."/>
            <person name="Nadendla S."/>
            <person name="Voskania-kordi A."/>
            <person name="Simonyan V."/>
            <person name="Patel J."/>
            <person name="Shawar R.M."/>
        </authorList>
    </citation>
    <scope>NUCLEOTIDE SEQUENCE [LARGE SCALE GENOMIC DNA]</scope>
    <source>
        <strain evidence="2 3">AR_0356</strain>
    </source>
</reference>
<accession>A0A2R3IWZ3</accession>
<evidence type="ECO:0000256" key="1">
    <source>
        <dbReference type="SAM" id="MobiDB-lite"/>
    </source>
</evidence>